<sequence>MVRRPRRRARDEAGVSSVELVLYTPLLMFIIFVAVQFSLVWFGNQAASAVARETARQARVYDEGRAIQEGHRYAGNIGKGVLEDVTIKIERVGDNRVRVTVTGKAQELSPIGVPTVSQTVEGPIEEFVDEAAP</sequence>
<name>A0A316TJ34_9ACTN</name>
<keyword evidence="1" id="KW-0812">Transmembrane</keyword>
<organism evidence="3 4">
    <name type="scientific">Nocardioides silvaticus</name>
    <dbReference type="NCBI Taxonomy" id="2201891"/>
    <lineage>
        <taxon>Bacteria</taxon>
        <taxon>Bacillati</taxon>
        <taxon>Actinomycetota</taxon>
        <taxon>Actinomycetes</taxon>
        <taxon>Propionibacteriales</taxon>
        <taxon>Nocardioidaceae</taxon>
        <taxon>Nocardioides</taxon>
    </lineage>
</organism>
<comment type="caution">
    <text evidence="3">The sequence shown here is derived from an EMBL/GenBank/DDBJ whole genome shotgun (WGS) entry which is preliminary data.</text>
</comment>
<proteinExistence type="predicted"/>
<evidence type="ECO:0000313" key="4">
    <source>
        <dbReference type="Proteomes" id="UP000245507"/>
    </source>
</evidence>
<dbReference type="OrthoDB" id="3789594at2"/>
<feature type="transmembrane region" description="Helical" evidence="1">
    <location>
        <begin position="20"/>
        <end position="42"/>
    </location>
</feature>
<feature type="domain" description="TadE-like" evidence="2">
    <location>
        <begin position="14"/>
        <end position="56"/>
    </location>
</feature>
<evidence type="ECO:0000256" key="1">
    <source>
        <dbReference type="SAM" id="Phobius"/>
    </source>
</evidence>
<dbReference type="Proteomes" id="UP000245507">
    <property type="component" value="Unassembled WGS sequence"/>
</dbReference>
<gene>
    <name evidence="3" type="ORF">DJ010_02815</name>
</gene>
<dbReference type="Pfam" id="PF07811">
    <property type="entry name" value="TadE"/>
    <property type="match status" value="1"/>
</dbReference>
<evidence type="ECO:0000313" key="3">
    <source>
        <dbReference type="EMBL" id="PWN04577.1"/>
    </source>
</evidence>
<dbReference type="InterPro" id="IPR012495">
    <property type="entry name" value="TadE-like_dom"/>
</dbReference>
<evidence type="ECO:0000259" key="2">
    <source>
        <dbReference type="Pfam" id="PF07811"/>
    </source>
</evidence>
<keyword evidence="1" id="KW-0472">Membrane</keyword>
<dbReference type="AlphaFoldDB" id="A0A316TJ34"/>
<accession>A0A316TJ34</accession>
<dbReference type="EMBL" id="QGDD01000001">
    <property type="protein sequence ID" value="PWN04577.1"/>
    <property type="molecule type" value="Genomic_DNA"/>
</dbReference>
<keyword evidence="4" id="KW-1185">Reference proteome</keyword>
<reference evidence="3 4" key="1">
    <citation type="submission" date="2018-05" db="EMBL/GenBank/DDBJ databases">
        <title>Nocardioides silvaticus genome.</title>
        <authorList>
            <person name="Li C."/>
            <person name="Wang G."/>
        </authorList>
    </citation>
    <scope>NUCLEOTIDE SEQUENCE [LARGE SCALE GENOMIC DNA]</scope>
    <source>
        <strain evidence="3 4">CCTCC AB 2018079</strain>
    </source>
</reference>
<keyword evidence="1" id="KW-1133">Transmembrane helix</keyword>
<protein>
    <recommendedName>
        <fullName evidence="2">TadE-like domain-containing protein</fullName>
    </recommendedName>
</protein>